<name>A0ABS4KV94_9CLOT</name>
<protein>
    <recommendedName>
        <fullName evidence="3">HTH-like domain-containing protein</fullName>
    </recommendedName>
</protein>
<evidence type="ECO:0000313" key="1">
    <source>
        <dbReference type="EMBL" id="MBP2033962.1"/>
    </source>
</evidence>
<proteinExistence type="predicted"/>
<evidence type="ECO:0000313" key="2">
    <source>
        <dbReference type="Proteomes" id="UP001519307"/>
    </source>
</evidence>
<accession>A0ABS4KV94</accession>
<comment type="caution">
    <text evidence="1">The sequence shown here is derived from an EMBL/GenBank/DDBJ whole genome shotgun (WGS) entry which is preliminary data.</text>
</comment>
<keyword evidence="2" id="KW-1185">Reference proteome</keyword>
<sequence length="66" mass="7969">MILANKEKYSISAMCRTLNSPRRLVYYKRKIRIYNTKLENEVISIFRESNNNYGSRKIKIELKKKI</sequence>
<organism evidence="1 2">
    <name type="scientific">Clostridium algifaecis</name>
    <dbReference type="NCBI Taxonomy" id="1472040"/>
    <lineage>
        <taxon>Bacteria</taxon>
        <taxon>Bacillati</taxon>
        <taxon>Bacillota</taxon>
        <taxon>Clostridia</taxon>
        <taxon>Eubacteriales</taxon>
        <taxon>Clostridiaceae</taxon>
        <taxon>Clostridium</taxon>
    </lineage>
</organism>
<gene>
    <name evidence="1" type="ORF">J2Z42_002679</name>
</gene>
<dbReference type="Proteomes" id="UP001519307">
    <property type="component" value="Unassembled WGS sequence"/>
</dbReference>
<evidence type="ECO:0008006" key="3">
    <source>
        <dbReference type="Google" id="ProtNLM"/>
    </source>
</evidence>
<reference evidence="1 2" key="1">
    <citation type="submission" date="2021-03" db="EMBL/GenBank/DDBJ databases">
        <title>Genomic Encyclopedia of Type Strains, Phase IV (KMG-IV): sequencing the most valuable type-strain genomes for metagenomic binning, comparative biology and taxonomic classification.</title>
        <authorList>
            <person name="Goeker M."/>
        </authorList>
    </citation>
    <scope>NUCLEOTIDE SEQUENCE [LARGE SCALE GENOMIC DNA]</scope>
    <source>
        <strain evidence="1 2">DSM 28783</strain>
    </source>
</reference>
<dbReference type="EMBL" id="JAGGLM010000027">
    <property type="protein sequence ID" value="MBP2033962.1"/>
    <property type="molecule type" value="Genomic_DNA"/>
</dbReference>